<dbReference type="AlphaFoldDB" id="A0A6M0RZ66"/>
<comment type="caution">
    <text evidence="1">The sequence shown here is derived from an EMBL/GenBank/DDBJ whole genome shotgun (WGS) entry which is preliminary data.</text>
</comment>
<evidence type="ECO:0000313" key="1">
    <source>
        <dbReference type="EMBL" id="NEZ61509.1"/>
    </source>
</evidence>
<gene>
    <name evidence="1" type="ORF">D0962_01750</name>
</gene>
<dbReference type="EMBL" id="QZCE01000001">
    <property type="protein sequence ID" value="NEZ61509.1"/>
    <property type="molecule type" value="Genomic_DNA"/>
</dbReference>
<reference evidence="1 2" key="1">
    <citation type="journal article" date="2020" name="Microb. Ecol.">
        <title>Ecogenomics of the Marine Benthic Filamentous Cyanobacterium Adonisia.</title>
        <authorList>
            <person name="Walter J.M."/>
            <person name="Coutinho F.H."/>
            <person name="Leomil L."/>
            <person name="Hargreaves P.I."/>
            <person name="Campeao M.E."/>
            <person name="Vieira V.V."/>
            <person name="Silva B.S."/>
            <person name="Fistarol G.O."/>
            <person name="Salomon P.S."/>
            <person name="Sawabe T."/>
            <person name="Mino S."/>
            <person name="Hosokawa M."/>
            <person name="Miyashita H."/>
            <person name="Maruyama F."/>
            <person name="van Verk M.C."/>
            <person name="Dutilh B.E."/>
            <person name="Thompson C.C."/>
            <person name="Thompson F.L."/>
        </authorList>
    </citation>
    <scope>NUCLEOTIDE SEQUENCE [LARGE SCALE GENOMIC DNA]</scope>
    <source>
        <strain evidence="1 2">CCMR0082</strain>
    </source>
</reference>
<dbReference type="RefSeq" id="WP_163659345.1">
    <property type="nucleotide sequence ID" value="NZ_QZCE01000001.1"/>
</dbReference>
<name>A0A6M0RZ66_9CYAN</name>
<sequence length="77" mass="8497">MSILFSPPTTTKFASLHNNTNSIALWSVGAIEDDDLYWVISDSSGKPLIQETYQRLRAVVAFQNIAIAQSDTGRVQP</sequence>
<accession>A0A6M0RZ66</accession>
<organism evidence="1 2">
    <name type="scientific">Adonisia turfae CCMR0082</name>
    <dbReference type="NCBI Taxonomy" id="2304604"/>
    <lineage>
        <taxon>Bacteria</taxon>
        <taxon>Bacillati</taxon>
        <taxon>Cyanobacteriota</taxon>
        <taxon>Adonisia</taxon>
        <taxon>Adonisia turfae</taxon>
    </lineage>
</organism>
<protein>
    <submittedName>
        <fullName evidence="1">Uncharacterized protein</fullName>
    </submittedName>
</protein>
<evidence type="ECO:0000313" key="2">
    <source>
        <dbReference type="Proteomes" id="UP000473574"/>
    </source>
</evidence>
<proteinExistence type="predicted"/>
<dbReference type="Proteomes" id="UP000473574">
    <property type="component" value="Unassembled WGS sequence"/>
</dbReference>